<evidence type="ECO:0000313" key="2">
    <source>
        <dbReference type="Proteomes" id="UP000655044"/>
    </source>
</evidence>
<gene>
    <name evidence="1" type="ORF">Pro02_18650</name>
</gene>
<proteinExistence type="predicted"/>
<dbReference type="InterPro" id="IPR021527">
    <property type="entry name" value="DUF2795"/>
</dbReference>
<name>A0A8J3S0E9_PLARO</name>
<dbReference type="Pfam" id="PF11387">
    <property type="entry name" value="DUF2795"/>
    <property type="match status" value="1"/>
</dbReference>
<reference evidence="1" key="1">
    <citation type="submission" date="2021-01" db="EMBL/GenBank/DDBJ databases">
        <title>Whole genome shotgun sequence of Planobispora rosea NBRC 15558.</title>
        <authorList>
            <person name="Komaki H."/>
            <person name="Tamura T."/>
        </authorList>
    </citation>
    <scope>NUCLEOTIDE SEQUENCE</scope>
    <source>
        <strain evidence="1">NBRC 15558</strain>
    </source>
</reference>
<dbReference type="OrthoDB" id="6161020at2"/>
<keyword evidence="2" id="KW-1185">Reference proteome</keyword>
<comment type="caution">
    <text evidence="1">The sequence shown here is derived from an EMBL/GenBank/DDBJ whole genome shotgun (WGS) entry which is preliminary data.</text>
</comment>
<sequence>MAKTLNPIELQKHLSGVDYPASRDELVDTAREQGADEDIIRALESIPDREYDGPNAVSKAAAGNG</sequence>
<dbReference type="AlphaFoldDB" id="A0A8J3S0E9"/>
<evidence type="ECO:0008006" key="3">
    <source>
        <dbReference type="Google" id="ProtNLM"/>
    </source>
</evidence>
<dbReference type="Proteomes" id="UP000655044">
    <property type="component" value="Unassembled WGS sequence"/>
</dbReference>
<evidence type="ECO:0000313" key="1">
    <source>
        <dbReference type="EMBL" id="GIH83457.1"/>
    </source>
</evidence>
<dbReference type="RefSeq" id="WP_068924150.1">
    <property type="nucleotide sequence ID" value="NZ_BMQP01000005.1"/>
</dbReference>
<accession>A0A8J3S0E9</accession>
<protein>
    <recommendedName>
        <fullName evidence="3">DUF2795 domain-containing protein</fullName>
    </recommendedName>
</protein>
<dbReference type="EMBL" id="BOOI01000014">
    <property type="protein sequence ID" value="GIH83457.1"/>
    <property type="molecule type" value="Genomic_DNA"/>
</dbReference>
<organism evidence="1 2">
    <name type="scientific">Planobispora rosea</name>
    <dbReference type="NCBI Taxonomy" id="35762"/>
    <lineage>
        <taxon>Bacteria</taxon>
        <taxon>Bacillati</taxon>
        <taxon>Actinomycetota</taxon>
        <taxon>Actinomycetes</taxon>
        <taxon>Streptosporangiales</taxon>
        <taxon>Streptosporangiaceae</taxon>
        <taxon>Planobispora</taxon>
    </lineage>
</organism>